<name>A0A343EZB2_PERMX</name>
<evidence type="ECO:0000256" key="8">
    <source>
        <dbReference type="ARBA" id="ARBA00022967"/>
    </source>
</evidence>
<dbReference type="PANTHER" id="PTHR43507">
    <property type="entry name" value="NADH-UBIQUINONE OXIDOREDUCTASE CHAIN 4"/>
    <property type="match status" value="1"/>
</dbReference>
<evidence type="ECO:0000256" key="18">
    <source>
        <dbReference type="RuleBase" id="RU003297"/>
    </source>
</evidence>
<geneLocation type="mitochondrion" evidence="21"/>
<sequence>MLKIIFPSIMLLPLTWLSNNKNMWVNVTSNSFIISVLSTVFLWQNDTNTPNLSLLFSTDPLSSPLIILTTWLLPLMLLASQNHMKKETEQNKKTYISMLVLLQILLVMTFSANELIMFYILFEATLIPTLIIITRWGNQTERLNAGLYFLFYTLIGSIPLLIALIYIQNLTGTLNFLLFPITFSPLNQTWSNNILWLACMMAFLIKMPMYGVHLWLPKAHVEAPIAGSMILAAVLLKLGGYGMMRISMILDPMTKTMAYPFILLSLWGMIMTSAICLRQTDLKSLIAYSSVSHMALVIAAIMIQTPWSFMGATTLMIAHGLTSSLLFCLANTNYERIHSRTMIMTRGLQTIFPLMATWWILASLANLAIPPSINLMGELMITISLFSWSKPSILLLGSNILITSLYSMYMIITTQRGKLTSHMINLQPSHTRELTLMTLHIMPLMLLTINPKLITGTTT</sequence>
<evidence type="ECO:0000256" key="9">
    <source>
        <dbReference type="ARBA" id="ARBA00022982"/>
    </source>
</evidence>
<dbReference type="Pfam" id="PF01059">
    <property type="entry name" value="Oxidored_q5_N"/>
    <property type="match status" value="1"/>
</dbReference>
<keyword evidence="7 18" id="KW-0812">Transmembrane</keyword>
<evidence type="ECO:0000256" key="13">
    <source>
        <dbReference type="ARBA" id="ARBA00023128"/>
    </source>
</evidence>
<evidence type="ECO:0000313" key="21">
    <source>
        <dbReference type="EMBL" id="ASN66884.1"/>
    </source>
</evidence>
<reference evidence="21" key="1">
    <citation type="submission" date="2017-03" db="EMBL/GenBank/DDBJ databases">
        <title>Whole mitochondrial genomes provide increased resolution and indicate paraphyly in deer mice.</title>
        <authorList>
            <person name="Sullivan K.A.M."/>
            <person name="Platt R.N."/>
            <person name="Bradley R.D."/>
            <person name="Ray D.A."/>
        </authorList>
    </citation>
    <scope>NUCLEOTIDE SEQUENCE</scope>
</reference>
<evidence type="ECO:0000256" key="16">
    <source>
        <dbReference type="ARBA" id="ARBA00024376"/>
    </source>
</evidence>
<dbReference type="PRINTS" id="PR01437">
    <property type="entry name" value="NUOXDRDTASE4"/>
</dbReference>
<organism evidence="21">
    <name type="scientific">Peromyscus mexicanus</name>
    <name type="common">Mexican deer mouse</name>
    <dbReference type="NCBI Taxonomy" id="56317"/>
    <lineage>
        <taxon>Eukaryota</taxon>
        <taxon>Metazoa</taxon>
        <taxon>Chordata</taxon>
        <taxon>Craniata</taxon>
        <taxon>Vertebrata</taxon>
        <taxon>Euteleostomi</taxon>
        <taxon>Mammalia</taxon>
        <taxon>Eutheria</taxon>
        <taxon>Euarchontoglires</taxon>
        <taxon>Glires</taxon>
        <taxon>Rodentia</taxon>
        <taxon>Myomorpha</taxon>
        <taxon>Muroidea</taxon>
        <taxon>Cricetidae</taxon>
        <taxon>Neotominae</taxon>
        <taxon>Peromyscus</taxon>
    </lineage>
</organism>
<proteinExistence type="inferred from homology"/>
<evidence type="ECO:0000256" key="15">
    <source>
        <dbReference type="ARBA" id="ARBA00024313"/>
    </source>
</evidence>
<dbReference type="PANTHER" id="PTHR43507:SF20">
    <property type="entry name" value="NADH-UBIQUINONE OXIDOREDUCTASE CHAIN 4"/>
    <property type="match status" value="1"/>
</dbReference>
<keyword evidence="14 18" id="KW-0472">Membrane</keyword>
<keyword evidence="12 18" id="KW-0830">Ubiquinone</keyword>
<dbReference type="InterPro" id="IPR003918">
    <property type="entry name" value="NADH_UbQ_OxRdtase"/>
</dbReference>
<dbReference type="GO" id="GO:0042773">
    <property type="term" value="P:ATP synthesis coupled electron transport"/>
    <property type="evidence" value="ECO:0007669"/>
    <property type="project" value="InterPro"/>
</dbReference>
<keyword evidence="8" id="KW-1278">Translocase</keyword>
<feature type="transmembrane region" description="Helical" evidence="18">
    <location>
        <begin position="23"/>
        <end position="43"/>
    </location>
</feature>
<dbReference type="GO" id="GO:0015990">
    <property type="term" value="P:electron transport coupled proton transport"/>
    <property type="evidence" value="ECO:0007669"/>
    <property type="project" value="TreeGrafter"/>
</dbReference>
<evidence type="ECO:0000256" key="14">
    <source>
        <dbReference type="ARBA" id="ARBA00023136"/>
    </source>
</evidence>
<gene>
    <name evidence="21" type="primary">ND4</name>
</gene>
<evidence type="ECO:0000259" key="19">
    <source>
        <dbReference type="Pfam" id="PF00361"/>
    </source>
</evidence>
<feature type="transmembrane region" description="Helical" evidence="18">
    <location>
        <begin position="194"/>
        <end position="216"/>
    </location>
</feature>
<feature type="transmembrane region" description="Helical" evidence="18">
    <location>
        <begin position="94"/>
        <end position="110"/>
    </location>
</feature>
<feature type="transmembrane region" description="Helical" evidence="18">
    <location>
        <begin position="223"/>
        <end position="244"/>
    </location>
</feature>
<evidence type="ECO:0000256" key="5">
    <source>
        <dbReference type="ARBA" id="ARBA00022448"/>
    </source>
</evidence>
<evidence type="ECO:0000256" key="17">
    <source>
        <dbReference type="ARBA" id="ARBA00049551"/>
    </source>
</evidence>
<evidence type="ECO:0000256" key="7">
    <source>
        <dbReference type="ARBA" id="ARBA00022692"/>
    </source>
</evidence>
<evidence type="ECO:0000256" key="4">
    <source>
        <dbReference type="ARBA" id="ARBA00021006"/>
    </source>
</evidence>
<evidence type="ECO:0000256" key="12">
    <source>
        <dbReference type="ARBA" id="ARBA00023075"/>
    </source>
</evidence>
<comment type="subcellular location">
    <subcellularLocation>
        <location evidence="1 18">Mitochondrion membrane</location>
        <topology evidence="1 18">Multi-pass membrane protein</topology>
    </subcellularLocation>
</comment>
<evidence type="ECO:0000256" key="2">
    <source>
        <dbReference type="ARBA" id="ARBA00009025"/>
    </source>
</evidence>
<evidence type="ECO:0000256" key="1">
    <source>
        <dbReference type="ARBA" id="ARBA00004225"/>
    </source>
</evidence>
<feature type="transmembrane region" description="Helical" evidence="18">
    <location>
        <begin position="309"/>
        <end position="330"/>
    </location>
</feature>
<dbReference type="InterPro" id="IPR010227">
    <property type="entry name" value="NADH_Q_OxRdtase_chainM/4"/>
</dbReference>
<feature type="transmembrane region" description="Helical" evidence="18">
    <location>
        <begin position="116"/>
        <end position="133"/>
    </location>
</feature>
<dbReference type="GO" id="GO:0031966">
    <property type="term" value="C:mitochondrial membrane"/>
    <property type="evidence" value="ECO:0007669"/>
    <property type="project" value="UniProtKB-SubCell"/>
</dbReference>
<dbReference type="InterPro" id="IPR001750">
    <property type="entry name" value="ND/Mrp_TM"/>
</dbReference>
<keyword evidence="10 18" id="KW-1133">Transmembrane helix</keyword>
<dbReference type="GO" id="GO:0008137">
    <property type="term" value="F:NADH dehydrogenase (ubiquinone) activity"/>
    <property type="evidence" value="ECO:0007669"/>
    <property type="project" value="UniProtKB-UniRule"/>
</dbReference>
<dbReference type="GO" id="GO:0003954">
    <property type="term" value="F:NADH dehydrogenase activity"/>
    <property type="evidence" value="ECO:0007669"/>
    <property type="project" value="TreeGrafter"/>
</dbReference>
<keyword evidence="11 18" id="KW-0520">NAD</keyword>
<feature type="domain" description="NADH:ubiquinone oxidoreductase chain 4 N-terminal" evidence="20">
    <location>
        <begin position="1"/>
        <end position="109"/>
    </location>
</feature>
<keyword evidence="13 18" id="KW-0496">Mitochondrion</keyword>
<feature type="transmembrane region" description="Helical" evidence="18">
    <location>
        <begin position="351"/>
        <end position="373"/>
    </location>
</feature>
<feature type="transmembrane region" description="Helical" evidence="18">
    <location>
        <begin position="145"/>
        <end position="167"/>
    </location>
</feature>
<comment type="catalytic activity">
    <reaction evidence="17 18">
        <text>a ubiquinone + NADH + 5 H(+)(in) = a ubiquinol + NAD(+) + 4 H(+)(out)</text>
        <dbReference type="Rhea" id="RHEA:29091"/>
        <dbReference type="Rhea" id="RHEA-COMP:9565"/>
        <dbReference type="Rhea" id="RHEA-COMP:9566"/>
        <dbReference type="ChEBI" id="CHEBI:15378"/>
        <dbReference type="ChEBI" id="CHEBI:16389"/>
        <dbReference type="ChEBI" id="CHEBI:17976"/>
        <dbReference type="ChEBI" id="CHEBI:57540"/>
        <dbReference type="ChEBI" id="CHEBI:57945"/>
        <dbReference type="EC" id="7.1.1.2"/>
    </reaction>
</comment>
<feature type="transmembrane region" description="Helical" evidence="18">
    <location>
        <begin position="63"/>
        <end position="82"/>
    </location>
</feature>
<dbReference type="AlphaFoldDB" id="A0A343EZB2"/>
<feature type="transmembrane region" description="Helical" evidence="18">
    <location>
        <begin position="393"/>
        <end position="413"/>
    </location>
</feature>
<keyword evidence="5 18" id="KW-0813">Transport</keyword>
<feature type="transmembrane region" description="Helical" evidence="18">
    <location>
        <begin position="284"/>
        <end position="303"/>
    </location>
</feature>
<dbReference type="EC" id="7.1.1.2" evidence="3 18"/>
<dbReference type="NCBIfam" id="TIGR01972">
    <property type="entry name" value="NDH_I_M"/>
    <property type="match status" value="1"/>
</dbReference>
<keyword evidence="6 18" id="KW-0679">Respiratory chain</keyword>
<evidence type="ECO:0000256" key="3">
    <source>
        <dbReference type="ARBA" id="ARBA00012944"/>
    </source>
</evidence>
<evidence type="ECO:0000256" key="11">
    <source>
        <dbReference type="ARBA" id="ARBA00023027"/>
    </source>
</evidence>
<dbReference type="EMBL" id="KY707303">
    <property type="protein sequence ID" value="ASN66884.1"/>
    <property type="molecule type" value="Genomic_DNA"/>
</dbReference>
<dbReference type="GO" id="GO:0048039">
    <property type="term" value="F:ubiquinone binding"/>
    <property type="evidence" value="ECO:0007669"/>
    <property type="project" value="TreeGrafter"/>
</dbReference>
<comment type="similarity">
    <text evidence="2 18">Belongs to the complex I subunit 4 family.</text>
</comment>
<evidence type="ECO:0000256" key="6">
    <source>
        <dbReference type="ARBA" id="ARBA00022660"/>
    </source>
</evidence>
<feature type="transmembrane region" description="Helical" evidence="18">
    <location>
        <begin position="256"/>
        <end position="277"/>
    </location>
</feature>
<feature type="domain" description="NADH:quinone oxidoreductase/Mrp antiporter transmembrane" evidence="19">
    <location>
        <begin position="112"/>
        <end position="398"/>
    </location>
</feature>
<comment type="function">
    <text evidence="15 18">Core subunit of the mitochondrial membrane respiratory chain NADH dehydrogenase (Complex I) which catalyzes electron transfer from NADH through the respiratory chain, using ubiquinone as an electron acceptor. Essential for the catalytic activity and assembly of complex I.</text>
</comment>
<comment type="subunit">
    <text evidence="16">Core subunit of respiratory chain NADH dehydrogenase (Complex I) which is composed of 45 different subunits.</text>
</comment>
<dbReference type="Pfam" id="PF00361">
    <property type="entry name" value="Proton_antipo_M"/>
    <property type="match status" value="1"/>
</dbReference>
<accession>A0A343EZB2</accession>
<evidence type="ECO:0000256" key="10">
    <source>
        <dbReference type="ARBA" id="ARBA00022989"/>
    </source>
</evidence>
<protein>
    <recommendedName>
        <fullName evidence="4 18">NADH-ubiquinone oxidoreductase chain 4</fullName>
        <ecNumber evidence="3 18">7.1.1.2</ecNumber>
    </recommendedName>
</protein>
<evidence type="ECO:0000259" key="20">
    <source>
        <dbReference type="Pfam" id="PF01059"/>
    </source>
</evidence>
<dbReference type="InterPro" id="IPR000260">
    <property type="entry name" value="NADH4_N"/>
</dbReference>
<keyword evidence="9 18" id="KW-0249">Electron transport</keyword>